<dbReference type="PANTHER" id="PTHR11702">
    <property type="entry name" value="DEVELOPMENTALLY REGULATED GTP-BINDING PROTEIN-RELATED"/>
    <property type="match status" value="1"/>
</dbReference>
<evidence type="ECO:0000313" key="2">
    <source>
        <dbReference type="EMBL" id="PON36711.1"/>
    </source>
</evidence>
<dbReference type="PROSITE" id="PS51883">
    <property type="entry name" value="OBG"/>
    <property type="match status" value="1"/>
</dbReference>
<dbReference type="GO" id="GO:0003924">
    <property type="term" value="F:GTPase activity"/>
    <property type="evidence" value="ECO:0007669"/>
    <property type="project" value="InterPro"/>
</dbReference>
<dbReference type="Gene3D" id="2.70.210.12">
    <property type="entry name" value="GTP1/OBG domain"/>
    <property type="match status" value="1"/>
</dbReference>
<gene>
    <name evidence="2" type="ORF">PanWU01x14_326120</name>
</gene>
<dbReference type="AlphaFoldDB" id="A0A2P5AJP4"/>
<keyword evidence="3" id="KW-1185">Reference proteome</keyword>
<dbReference type="Pfam" id="PF01018">
    <property type="entry name" value="GTP1_OBG"/>
    <property type="match status" value="1"/>
</dbReference>
<evidence type="ECO:0000313" key="3">
    <source>
        <dbReference type="Proteomes" id="UP000237105"/>
    </source>
</evidence>
<evidence type="ECO:0000259" key="1">
    <source>
        <dbReference type="PROSITE" id="PS51883"/>
    </source>
</evidence>
<feature type="domain" description="Obg" evidence="1">
    <location>
        <begin position="12"/>
        <end position="159"/>
    </location>
</feature>
<accession>A0A2P5AJP4</accession>
<dbReference type="InterPro" id="IPR006169">
    <property type="entry name" value="GTP1_OBG_dom"/>
</dbReference>
<dbReference type="InterPro" id="IPR036726">
    <property type="entry name" value="GTP1_OBG_dom_sf"/>
</dbReference>
<comment type="caution">
    <text evidence="2">The sequence shown here is derived from an EMBL/GenBank/DDBJ whole genome shotgun (WGS) entry which is preliminary data.</text>
</comment>
<organism evidence="2 3">
    <name type="scientific">Parasponia andersonii</name>
    <name type="common">Sponia andersonii</name>
    <dbReference type="NCBI Taxonomy" id="3476"/>
    <lineage>
        <taxon>Eukaryota</taxon>
        <taxon>Viridiplantae</taxon>
        <taxon>Streptophyta</taxon>
        <taxon>Embryophyta</taxon>
        <taxon>Tracheophyta</taxon>
        <taxon>Spermatophyta</taxon>
        <taxon>Magnoliopsida</taxon>
        <taxon>eudicotyledons</taxon>
        <taxon>Gunneridae</taxon>
        <taxon>Pentapetalae</taxon>
        <taxon>rosids</taxon>
        <taxon>fabids</taxon>
        <taxon>Rosales</taxon>
        <taxon>Cannabaceae</taxon>
        <taxon>Parasponia</taxon>
    </lineage>
</organism>
<dbReference type="PANTHER" id="PTHR11702:SF31">
    <property type="entry name" value="MITOCHONDRIAL RIBOSOME-ASSOCIATED GTPASE 2"/>
    <property type="match status" value="1"/>
</dbReference>
<reference evidence="3" key="1">
    <citation type="submission" date="2016-06" db="EMBL/GenBank/DDBJ databases">
        <title>Parallel loss of symbiosis genes in relatives of nitrogen-fixing non-legume Parasponia.</title>
        <authorList>
            <person name="Van Velzen R."/>
            <person name="Holmer R."/>
            <person name="Bu F."/>
            <person name="Rutten L."/>
            <person name="Van Zeijl A."/>
            <person name="Liu W."/>
            <person name="Santuari L."/>
            <person name="Cao Q."/>
            <person name="Sharma T."/>
            <person name="Shen D."/>
            <person name="Roswanjaya Y."/>
            <person name="Wardhani T."/>
            <person name="Kalhor M.S."/>
            <person name="Jansen J."/>
            <person name="Van den Hoogen J."/>
            <person name="Gungor B."/>
            <person name="Hartog M."/>
            <person name="Hontelez J."/>
            <person name="Verver J."/>
            <person name="Yang W.-C."/>
            <person name="Schijlen E."/>
            <person name="Repin R."/>
            <person name="Schilthuizen M."/>
            <person name="Schranz E."/>
            <person name="Heidstra R."/>
            <person name="Miyata K."/>
            <person name="Fedorova E."/>
            <person name="Kohlen W."/>
            <person name="Bisseling T."/>
            <person name="Smit S."/>
            <person name="Geurts R."/>
        </authorList>
    </citation>
    <scope>NUCLEOTIDE SEQUENCE [LARGE SCALE GENOMIC DNA]</scope>
    <source>
        <strain evidence="3">cv. WU1-14</strain>
    </source>
</reference>
<dbReference type="OrthoDB" id="1733687at2759"/>
<dbReference type="SUPFAM" id="SSF82051">
    <property type="entry name" value="Obg GTP-binding protein N-terminal domain"/>
    <property type="match status" value="1"/>
</dbReference>
<proteinExistence type="predicted"/>
<name>A0A2P5AJP4_PARAD</name>
<sequence>MKNLKLAPLQERRIIDRFNLYAKGGDGGNGCSSFRRSRHEVVVNLMVGRNGERGGDVIFECSPAVPDSSSLQHHINASRGGHGASKNQIGTRGVDKVVQVPIGTIRLIKGEIPYAAENHSSRDLDPWEIPDTLSNGVSVSNLRTAFNDPSMVEDSSCSC</sequence>
<dbReference type="GO" id="GO:0005739">
    <property type="term" value="C:mitochondrion"/>
    <property type="evidence" value="ECO:0007669"/>
    <property type="project" value="TreeGrafter"/>
</dbReference>
<dbReference type="EMBL" id="JXTB01000556">
    <property type="protein sequence ID" value="PON36711.1"/>
    <property type="molecule type" value="Genomic_DNA"/>
</dbReference>
<dbReference type="Proteomes" id="UP000237105">
    <property type="component" value="Unassembled WGS sequence"/>
</dbReference>
<dbReference type="InterPro" id="IPR045086">
    <property type="entry name" value="OBG_GTPase"/>
</dbReference>
<dbReference type="GO" id="GO:0005525">
    <property type="term" value="F:GTP binding"/>
    <property type="evidence" value="ECO:0007669"/>
    <property type="project" value="InterPro"/>
</dbReference>
<protein>
    <submittedName>
        <fullName evidence="2">GTP1/OBG domain containing protein</fullName>
    </submittedName>
</protein>
<dbReference type="GO" id="GO:0042254">
    <property type="term" value="P:ribosome biogenesis"/>
    <property type="evidence" value="ECO:0007669"/>
    <property type="project" value="UniProtKB-UniRule"/>
</dbReference>
<dbReference type="STRING" id="3476.A0A2P5AJP4"/>